<feature type="transmembrane region" description="Helical" evidence="1">
    <location>
        <begin position="57"/>
        <end position="73"/>
    </location>
</feature>
<sequence>MTMTGKNTGADLKSGSYFFLLAALMLILATIGILHFFSAEDQKHLLAEGGFFENLTVLGYGVCLLLIWSCWPWQKVRERWYFSALIILFALRELDYDKSHFTLGLLKARQYTGDMVGFPEKIISIMLLVLLVALLISILVNETRAFISGLIAAKPSELAVLSSLVLIVVTKSVDGLGRKLADFNITISKSVEQTATVVEEIGELGIPIMFAVAIILSADFYFRKRSVL</sequence>
<reference evidence="2" key="1">
    <citation type="submission" date="2020-12" db="EMBL/GenBank/DDBJ databases">
        <title>Pontibaca salina gen. nov., sp. nov., isolated from marine sediment.</title>
        <authorList>
            <person name="Bo J."/>
            <person name="Wang S."/>
            <person name="Song X."/>
            <person name="Du Z."/>
        </authorList>
    </citation>
    <scope>NUCLEOTIDE SEQUENCE</scope>
    <source>
        <strain evidence="2">S1109L</strain>
    </source>
</reference>
<keyword evidence="1" id="KW-0812">Transmembrane</keyword>
<dbReference type="RefSeq" id="WP_198685484.1">
    <property type="nucleotide sequence ID" value="NZ_JAEIJD010000003.1"/>
</dbReference>
<proteinExistence type="predicted"/>
<evidence type="ECO:0000256" key="1">
    <source>
        <dbReference type="SAM" id="Phobius"/>
    </source>
</evidence>
<keyword evidence="1" id="KW-1133">Transmembrane helix</keyword>
<organism evidence="2 3">
    <name type="scientific">Pontibaca salina</name>
    <dbReference type="NCBI Taxonomy" id="2795731"/>
    <lineage>
        <taxon>Bacteria</taxon>
        <taxon>Pseudomonadati</taxon>
        <taxon>Pseudomonadota</taxon>
        <taxon>Alphaproteobacteria</taxon>
        <taxon>Rhodobacterales</taxon>
        <taxon>Roseobacteraceae</taxon>
        <taxon>Pontibaca</taxon>
    </lineage>
</organism>
<evidence type="ECO:0000313" key="2">
    <source>
        <dbReference type="EMBL" id="MBI6629468.1"/>
    </source>
</evidence>
<dbReference type="EMBL" id="JAEIJD010000003">
    <property type="protein sequence ID" value="MBI6629468.1"/>
    <property type="molecule type" value="Genomic_DNA"/>
</dbReference>
<dbReference type="AlphaFoldDB" id="A0A934HSL7"/>
<keyword evidence="3" id="KW-1185">Reference proteome</keyword>
<comment type="caution">
    <text evidence="2">The sequence shown here is derived from an EMBL/GenBank/DDBJ whole genome shotgun (WGS) entry which is preliminary data.</text>
</comment>
<feature type="transmembrane region" description="Helical" evidence="1">
    <location>
        <begin position="16"/>
        <end position="37"/>
    </location>
</feature>
<protein>
    <submittedName>
        <fullName evidence="2">Uncharacterized protein</fullName>
    </submittedName>
</protein>
<name>A0A934HSL7_9RHOB</name>
<feature type="transmembrane region" description="Helical" evidence="1">
    <location>
        <begin position="204"/>
        <end position="222"/>
    </location>
</feature>
<feature type="transmembrane region" description="Helical" evidence="1">
    <location>
        <begin position="122"/>
        <end position="140"/>
    </location>
</feature>
<keyword evidence="1" id="KW-0472">Membrane</keyword>
<dbReference type="Proteomes" id="UP000613255">
    <property type="component" value="Unassembled WGS sequence"/>
</dbReference>
<gene>
    <name evidence="2" type="ORF">JAO82_06180</name>
</gene>
<feature type="transmembrane region" description="Helical" evidence="1">
    <location>
        <begin position="147"/>
        <end position="169"/>
    </location>
</feature>
<accession>A0A934HSL7</accession>
<evidence type="ECO:0000313" key="3">
    <source>
        <dbReference type="Proteomes" id="UP000613255"/>
    </source>
</evidence>